<dbReference type="AlphaFoldDB" id="A0A8C7LLX5"/>
<dbReference type="GeneTree" id="ENSGT00390000016713"/>
<dbReference type="Pfam" id="PF00650">
    <property type="entry name" value="CRAL_TRIO"/>
    <property type="match status" value="1"/>
</dbReference>
<keyword evidence="3" id="KW-1185">Reference proteome</keyword>
<dbReference type="InterPro" id="IPR053012">
    <property type="entry name" value="ER-organelle_contact"/>
</dbReference>
<evidence type="ECO:0000313" key="2">
    <source>
        <dbReference type="Ensembl" id="ENSOKIP00005117155.1"/>
    </source>
</evidence>
<sequence length="464" mass="53344">ICDILKNFFSNRTFKRKQETRKRSRIEYVQDSSDKYDSRDVDRLWKDDVLVDSYLEGRHFLCSNSLFESGMHYLHGYDKEGNKLFWFRVKLHMKDVKMLTEKKMYVAFWLESYARREPGIPLTVIFDMSEAGLRCKMNCVIYVFYFISDKMLKYEMPWIMNGESLKEGNAKLPLNDAIDKLRFVSKSDIQNYVDGEHLLSYMGGTYPIKFSYPPLPDDVFQNPIPETGQEDDTESKDDDLEAKDTLVPITLVSFISICLRQVYLAQDGDNDGSIRWKGSRRPTITFKGTLLYISPDDLCFGHREGEKRCLIMLSTVTKNQVAFKVRTTAPEKYRVKPSSSSCGAGESMEITVSLHGGFLCSPQDRFLIMAAEMEPRSGGGSADLAQFWKGVPKAKIMEHRENCFLPFGAKLICPGCCWCPLSSRLEQKMDCCLWWQKLLTVLVTALTALGFSALYIQYTGEWPF</sequence>
<dbReference type="InterPro" id="IPR000535">
    <property type="entry name" value="MSP_dom"/>
</dbReference>
<dbReference type="PANTHER" id="PTHR46384">
    <property type="entry name" value="MOTILE SPERM DOMAIN-CONTAINING PROTEIN 2"/>
    <property type="match status" value="1"/>
</dbReference>
<dbReference type="Gene3D" id="3.40.525.10">
    <property type="entry name" value="CRAL-TRIO lipid binding domain"/>
    <property type="match status" value="1"/>
</dbReference>
<dbReference type="Proteomes" id="UP000694557">
    <property type="component" value="Unassembled WGS sequence"/>
</dbReference>
<evidence type="ECO:0000313" key="3">
    <source>
        <dbReference type="Proteomes" id="UP000694557"/>
    </source>
</evidence>
<evidence type="ECO:0000259" key="1">
    <source>
        <dbReference type="PROSITE" id="PS50202"/>
    </source>
</evidence>
<dbReference type="SUPFAM" id="SSF52087">
    <property type="entry name" value="CRAL/TRIO domain"/>
    <property type="match status" value="1"/>
</dbReference>
<dbReference type="GO" id="GO:0140284">
    <property type="term" value="C:endoplasmic reticulum-endosome membrane contact site"/>
    <property type="evidence" value="ECO:0007669"/>
    <property type="project" value="TreeGrafter"/>
</dbReference>
<dbReference type="InterPro" id="IPR008962">
    <property type="entry name" value="PapD-like_sf"/>
</dbReference>
<dbReference type="SUPFAM" id="SSF49354">
    <property type="entry name" value="PapD-like"/>
    <property type="match status" value="1"/>
</dbReference>
<organism evidence="2 3">
    <name type="scientific">Oncorhynchus kisutch</name>
    <name type="common">Coho salmon</name>
    <name type="synonym">Salmo kisutch</name>
    <dbReference type="NCBI Taxonomy" id="8019"/>
    <lineage>
        <taxon>Eukaryota</taxon>
        <taxon>Metazoa</taxon>
        <taxon>Chordata</taxon>
        <taxon>Craniata</taxon>
        <taxon>Vertebrata</taxon>
        <taxon>Euteleostomi</taxon>
        <taxon>Actinopterygii</taxon>
        <taxon>Neopterygii</taxon>
        <taxon>Teleostei</taxon>
        <taxon>Protacanthopterygii</taxon>
        <taxon>Salmoniformes</taxon>
        <taxon>Salmonidae</taxon>
        <taxon>Salmoninae</taxon>
        <taxon>Oncorhynchus</taxon>
    </lineage>
</organism>
<dbReference type="InterPro" id="IPR013783">
    <property type="entry name" value="Ig-like_fold"/>
</dbReference>
<name>A0A8C7LLX5_ONCKI</name>
<protein>
    <recommendedName>
        <fullName evidence="1">MSP domain-containing protein</fullName>
    </recommendedName>
</protein>
<proteinExistence type="predicted"/>
<accession>A0A8C7LLX5</accession>
<dbReference type="PROSITE" id="PS50202">
    <property type="entry name" value="MSP"/>
    <property type="match status" value="1"/>
</dbReference>
<dbReference type="GO" id="GO:0012505">
    <property type="term" value="C:endomembrane system"/>
    <property type="evidence" value="ECO:0007669"/>
    <property type="project" value="TreeGrafter"/>
</dbReference>
<dbReference type="Gene3D" id="2.60.40.10">
    <property type="entry name" value="Immunoglobulins"/>
    <property type="match status" value="1"/>
</dbReference>
<dbReference type="Ensembl" id="ENSOKIT00005125253.1">
    <property type="protein sequence ID" value="ENSOKIP00005117155.1"/>
    <property type="gene ID" value="ENSOKIG00005050677.1"/>
</dbReference>
<dbReference type="Pfam" id="PF00635">
    <property type="entry name" value="Motile_Sperm"/>
    <property type="match status" value="1"/>
</dbReference>
<reference evidence="2" key="2">
    <citation type="submission" date="2025-09" db="UniProtKB">
        <authorList>
            <consortium name="Ensembl"/>
        </authorList>
    </citation>
    <scope>IDENTIFICATION</scope>
</reference>
<dbReference type="InterPro" id="IPR001251">
    <property type="entry name" value="CRAL-TRIO_dom"/>
</dbReference>
<dbReference type="CDD" id="cd00170">
    <property type="entry name" value="SEC14"/>
    <property type="match status" value="1"/>
</dbReference>
<feature type="domain" description="MSP" evidence="1">
    <location>
        <begin position="290"/>
        <end position="406"/>
    </location>
</feature>
<dbReference type="PANTHER" id="PTHR46384:SF1">
    <property type="entry name" value="MOTILE SPERM DOMAIN-CONTAINING PROTEIN 2"/>
    <property type="match status" value="1"/>
</dbReference>
<dbReference type="InterPro" id="IPR036865">
    <property type="entry name" value="CRAL-TRIO_dom_sf"/>
</dbReference>
<reference evidence="2" key="1">
    <citation type="submission" date="2025-08" db="UniProtKB">
        <authorList>
            <consortium name="Ensembl"/>
        </authorList>
    </citation>
    <scope>IDENTIFICATION</scope>
</reference>